<gene>
    <name evidence="3" type="ORF">FH969_01640</name>
</gene>
<sequence>MRRVFVEEARPTPETSPAALRRRRVVVAATLLIGALLLGLSFAVEQGEALFYPLTIGLAATWVVGAFASGPLHLGHIVFRDTLRRPVLTPIAVGLGLAAVFIVGGLAIRSVPALATLTQDVLGYASDGVLAVVIAITLLNGVAEELFFRGALYAALPARRAVALSTVAYVLATLPSGNLVLVFAAAVLGVVVGFERRASGGILGPALTHVTWSLAMLLVLPAVFGA</sequence>
<comment type="caution">
    <text evidence="3">The sequence shown here is derived from an EMBL/GenBank/DDBJ whole genome shotgun (WGS) entry which is preliminary data.</text>
</comment>
<dbReference type="GO" id="GO:0008237">
    <property type="term" value="F:metallopeptidase activity"/>
    <property type="evidence" value="ECO:0007669"/>
    <property type="project" value="UniProtKB-KW"/>
</dbReference>
<keyword evidence="1" id="KW-0472">Membrane</keyword>
<keyword evidence="4" id="KW-1185">Reference proteome</keyword>
<evidence type="ECO:0000259" key="2">
    <source>
        <dbReference type="Pfam" id="PF02517"/>
    </source>
</evidence>
<keyword evidence="3" id="KW-0378">Hydrolase</keyword>
<evidence type="ECO:0000256" key="1">
    <source>
        <dbReference type="SAM" id="Phobius"/>
    </source>
</evidence>
<dbReference type="RefSeq" id="WP_139985659.1">
    <property type="nucleotide sequence ID" value="NZ_VENP01000003.1"/>
</dbReference>
<dbReference type="AlphaFoldDB" id="A0A5C5BE73"/>
<dbReference type="GO" id="GO:0006508">
    <property type="term" value="P:proteolysis"/>
    <property type="evidence" value="ECO:0007669"/>
    <property type="project" value="UniProtKB-KW"/>
</dbReference>
<feature type="transmembrane region" description="Helical" evidence="1">
    <location>
        <begin position="177"/>
        <end position="194"/>
    </location>
</feature>
<keyword evidence="3" id="KW-0645">Protease</keyword>
<feature type="domain" description="CAAX prenyl protease 2/Lysostaphin resistance protein A-like" evidence="2">
    <location>
        <begin position="129"/>
        <end position="214"/>
    </location>
</feature>
<keyword evidence="1" id="KW-1133">Transmembrane helix</keyword>
<reference evidence="3 4" key="1">
    <citation type="submission" date="2019-06" db="EMBL/GenBank/DDBJ databases">
        <title>Draft genome sequence of Miniimonas arenae KCTC 19750T isolated from sea sand.</title>
        <authorList>
            <person name="Park S.-J."/>
        </authorList>
    </citation>
    <scope>NUCLEOTIDE SEQUENCE [LARGE SCALE GENOMIC DNA]</scope>
    <source>
        <strain evidence="3 4">KCTC 19750</strain>
    </source>
</reference>
<feature type="transmembrane region" description="Helical" evidence="1">
    <location>
        <begin position="206"/>
        <end position="224"/>
    </location>
</feature>
<name>A0A5C5BE73_9MICO</name>
<dbReference type="InterPro" id="IPR003675">
    <property type="entry name" value="Rce1/LyrA-like_dom"/>
</dbReference>
<dbReference type="GO" id="GO:0004175">
    <property type="term" value="F:endopeptidase activity"/>
    <property type="evidence" value="ECO:0007669"/>
    <property type="project" value="UniProtKB-ARBA"/>
</dbReference>
<dbReference type="OrthoDB" id="4407663at2"/>
<feature type="transmembrane region" description="Helical" evidence="1">
    <location>
        <begin position="50"/>
        <end position="75"/>
    </location>
</feature>
<dbReference type="GO" id="GO:0080120">
    <property type="term" value="P:CAAX-box protein maturation"/>
    <property type="evidence" value="ECO:0007669"/>
    <property type="project" value="UniProtKB-ARBA"/>
</dbReference>
<keyword evidence="1" id="KW-0812">Transmembrane</keyword>
<accession>A0A5C5BE73</accession>
<dbReference type="Proteomes" id="UP000313849">
    <property type="component" value="Unassembled WGS sequence"/>
</dbReference>
<feature type="transmembrane region" description="Helical" evidence="1">
    <location>
        <begin position="25"/>
        <end position="44"/>
    </location>
</feature>
<feature type="transmembrane region" description="Helical" evidence="1">
    <location>
        <begin position="121"/>
        <end position="139"/>
    </location>
</feature>
<dbReference type="EMBL" id="VENP01000003">
    <property type="protein sequence ID" value="TNU76826.1"/>
    <property type="molecule type" value="Genomic_DNA"/>
</dbReference>
<organism evidence="3 4">
    <name type="scientific">Miniimonas arenae</name>
    <dbReference type="NCBI Taxonomy" id="676201"/>
    <lineage>
        <taxon>Bacteria</taxon>
        <taxon>Bacillati</taxon>
        <taxon>Actinomycetota</taxon>
        <taxon>Actinomycetes</taxon>
        <taxon>Micrococcales</taxon>
        <taxon>Beutenbergiaceae</taxon>
        <taxon>Miniimonas</taxon>
    </lineage>
</organism>
<feature type="transmembrane region" description="Helical" evidence="1">
    <location>
        <begin position="87"/>
        <end position="109"/>
    </location>
</feature>
<evidence type="ECO:0000313" key="3">
    <source>
        <dbReference type="EMBL" id="TNU76826.1"/>
    </source>
</evidence>
<proteinExistence type="predicted"/>
<dbReference type="Pfam" id="PF02517">
    <property type="entry name" value="Rce1-like"/>
    <property type="match status" value="1"/>
</dbReference>
<protein>
    <submittedName>
        <fullName evidence="3">CPBP family intramembrane metalloprotease</fullName>
    </submittedName>
</protein>
<evidence type="ECO:0000313" key="4">
    <source>
        <dbReference type="Proteomes" id="UP000313849"/>
    </source>
</evidence>
<keyword evidence="3" id="KW-0482">Metalloprotease</keyword>